<evidence type="ECO:0000259" key="2">
    <source>
        <dbReference type="SMART" id="SM00605"/>
    </source>
</evidence>
<dbReference type="PANTHER" id="PTHR47629">
    <property type="entry name" value="C-TYPE LECTIN-RELATED"/>
    <property type="match status" value="1"/>
</dbReference>
<feature type="domain" description="PAN-3" evidence="2">
    <location>
        <begin position="1"/>
        <end position="109"/>
    </location>
</feature>
<dbReference type="Proteomes" id="UP001152747">
    <property type="component" value="Unassembled WGS sequence"/>
</dbReference>
<evidence type="ECO:0000313" key="4">
    <source>
        <dbReference type="Proteomes" id="UP001152747"/>
    </source>
</evidence>
<feature type="chain" id="PRO_5040415640" description="PAN-3 domain-containing protein" evidence="1">
    <location>
        <begin position="18"/>
        <end position="258"/>
    </location>
</feature>
<accession>A0A9P1IE31</accession>
<feature type="signal peptide" evidence="1">
    <location>
        <begin position="1"/>
        <end position="17"/>
    </location>
</feature>
<proteinExistence type="predicted"/>
<dbReference type="InterPro" id="IPR016186">
    <property type="entry name" value="C-type_lectin-like/link_sf"/>
</dbReference>
<dbReference type="InterPro" id="IPR006583">
    <property type="entry name" value="PAN-3_domain"/>
</dbReference>
<evidence type="ECO:0000313" key="3">
    <source>
        <dbReference type="EMBL" id="CAI5442933.1"/>
    </source>
</evidence>
<dbReference type="InterPro" id="IPR016187">
    <property type="entry name" value="CTDL_fold"/>
</dbReference>
<dbReference type="EMBL" id="CANHGI010000002">
    <property type="protein sequence ID" value="CAI5442933.1"/>
    <property type="molecule type" value="Genomic_DNA"/>
</dbReference>
<protein>
    <recommendedName>
        <fullName evidence="2">PAN-3 domain-containing protein</fullName>
    </recommendedName>
</protein>
<organism evidence="3 4">
    <name type="scientific">Caenorhabditis angaria</name>
    <dbReference type="NCBI Taxonomy" id="860376"/>
    <lineage>
        <taxon>Eukaryota</taxon>
        <taxon>Metazoa</taxon>
        <taxon>Ecdysozoa</taxon>
        <taxon>Nematoda</taxon>
        <taxon>Chromadorea</taxon>
        <taxon>Rhabditida</taxon>
        <taxon>Rhabditina</taxon>
        <taxon>Rhabditomorpha</taxon>
        <taxon>Rhabditoidea</taxon>
        <taxon>Rhabditidae</taxon>
        <taxon>Peloderinae</taxon>
        <taxon>Caenorhabditis</taxon>
    </lineage>
</organism>
<evidence type="ECO:0000256" key="1">
    <source>
        <dbReference type="SAM" id="SignalP"/>
    </source>
</evidence>
<sequence length="258" mass="28739">MLFSIFLLLFFMQTVFSTMLIFYGTPGASIDCTSASTTSWDSCIDNCEANSTCFLAYSSPQISCYYCGYGQFPDITYSTDEITYTLALKTDNSTVCKPEFLEYLEANNFDPLKLCPSPWLRVIRNDTVLCGVQIASTTPYTEKLASDYCLNNLVDSVLIGFADQAETDLWVIPNNKARVNQSMLLALRRNDAGGDFLWTDPWITATWDIDWDVGHPKSGYNCASMQFTTGLIQSENCTSTACSNSRCCYAALCGQLMK</sequence>
<gene>
    <name evidence="3" type="ORF">CAMP_LOCUS5570</name>
</gene>
<dbReference type="Gene3D" id="3.10.100.10">
    <property type="entry name" value="Mannose-Binding Protein A, subunit A"/>
    <property type="match status" value="1"/>
</dbReference>
<name>A0A9P1IE31_9PELO</name>
<dbReference type="AlphaFoldDB" id="A0A9P1IE31"/>
<keyword evidence="4" id="KW-1185">Reference proteome</keyword>
<dbReference type="Pfam" id="PF08277">
    <property type="entry name" value="PAN_3"/>
    <property type="match status" value="1"/>
</dbReference>
<keyword evidence="1" id="KW-0732">Signal</keyword>
<reference evidence="3" key="1">
    <citation type="submission" date="2022-11" db="EMBL/GenBank/DDBJ databases">
        <authorList>
            <person name="Kikuchi T."/>
        </authorList>
    </citation>
    <scope>NUCLEOTIDE SEQUENCE</scope>
    <source>
        <strain evidence="3">PS1010</strain>
    </source>
</reference>
<dbReference type="SUPFAM" id="SSF56436">
    <property type="entry name" value="C-type lectin-like"/>
    <property type="match status" value="1"/>
</dbReference>
<comment type="caution">
    <text evidence="3">The sequence shown here is derived from an EMBL/GenBank/DDBJ whole genome shotgun (WGS) entry which is preliminary data.</text>
</comment>
<dbReference type="SMART" id="SM00605">
    <property type="entry name" value="CW"/>
    <property type="match status" value="1"/>
</dbReference>